<dbReference type="Gramene" id="KZM91642">
    <property type="protein sequence ID" value="KZM91642"/>
    <property type="gene ID" value="DCAR_020993"/>
</dbReference>
<protein>
    <recommendedName>
        <fullName evidence="6">SBP-type domain-containing protein</fullName>
    </recommendedName>
</protein>
<keyword evidence="3" id="KW-0862">Zinc</keyword>
<feature type="region of interest" description="Disordered" evidence="5">
    <location>
        <begin position="131"/>
        <end position="174"/>
    </location>
</feature>
<dbReference type="GO" id="GO:0005634">
    <property type="term" value="C:nucleus"/>
    <property type="evidence" value="ECO:0007669"/>
    <property type="project" value="InterPro"/>
</dbReference>
<evidence type="ECO:0000256" key="5">
    <source>
        <dbReference type="SAM" id="MobiDB-lite"/>
    </source>
</evidence>
<dbReference type="PANTHER" id="PTHR31251:SF226">
    <property type="entry name" value="SQUAMOSA PROMOTER-BINDING-LIKE PROTEIN 6"/>
    <property type="match status" value="1"/>
</dbReference>
<feature type="domain" description="SBP-type" evidence="6">
    <location>
        <begin position="58"/>
        <end position="134"/>
    </location>
</feature>
<gene>
    <name evidence="7" type="ORF">DCAR_020993</name>
    <name evidence="8" type="ORF">DCAR_0625339</name>
</gene>
<evidence type="ECO:0000256" key="4">
    <source>
        <dbReference type="PROSITE-ProRule" id="PRU00470"/>
    </source>
</evidence>
<dbReference type="AlphaFoldDB" id="A0A161ZUL4"/>
<dbReference type="OrthoDB" id="514967at2759"/>
<dbReference type="Pfam" id="PF03110">
    <property type="entry name" value="SBP"/>
    <property type="match status" value="1"/>
</dbReference>
<keyword evidence="1" id="KW-0479">Metal-binding</keyword>
<dbReference type="PANTHER" id="PTHR31251">
    <property type="entry name" value="SQUAMOSA PROMOTER-BINDING-LIKE PROTEIN 4"/>
    <property type="match status" value="1"/>
</dbReference>
<proteinExistence type="predicted"/>
<name>A0A161ZUL4_DAUCS</name>
<evidence type="ECO:0000259" key="6">
    <source>
        <dbReference type="PROSITE" id="PS51141"/>
    </source>
</evidence>
<evidence type="ECO:0000313" key="9">
    <source>
        <dbReference type="Proteomes" id="UP000077755"/>
    </source>
</evidence>
<dbReference type="EMBL" id="CP093348">
    <property type="protein sequence ID" value="WOH05916.1"/>
    <property type="molecule type" value="Genomic_DNA"/>
</dbReference>
<dbReference type="SUPFAM" id="SSF103612">
    <property type="entry name" value="SBT domain"/>
    <property type="match status" value="1"/>
</dbReference>
<evidence type="ECO:0000256" key="2">
    <source>
        <dbReference type="ARBA" id="ARBA00022771"/>
    </source>
</evidence>
<dbReference type="STRING" id="79200.A0A161ZUL4"/>
<dbReference type="KEGG" id="dcr:108227441"/>
<dbReference type="InterPro" id="IPR036893">
    <property type="entry name" value="SBP_sf"/>
</dbReference>
<evidence type="ECO:0000313" key="7">
    <source>
        <dbReference type="EMBL" id="KZM91642.1"/>
    </source>
</evidence>
<reference evidence="8" key="2">
    <citation type="submission" date="2022-03" db="EMBL/GenBank/DDBJ databases">
        <title>Draft title - Genomic analysis of global carrot germplasm unveils the trajectory of domestication and the origin of high carotenoid orange carrot.</title>
        <authorList>
            <person name="Iorizzo M."/>
            <person name="Ellison S."/>
            <person name="Senalik D."/>
            <person name="Macko-Podgorni A."/>
            <person name="Grzebelus D."/>
            <person name="Bostan H."/>
            <person name="Rolling W."/>
            <person name="Curaba J."/>
            <person name="Simon P."/>
        </authorList>
    </citation>
    <scope>NUCLEOTIDE SEQUENCE</scope>
    <source>
        <tissue evidence="8">Leaf</tissue>
    </source>
</reference>
<organism evidence="7">
    <name type="scientific">Daucus carota subsp. sativus</name>
    <name type="common">Carrot</name>
    <dbReference type="NCBI Taxonomy" id="79200"/>
    <lineage>
        <taxon>Eukaryota</taxon>
        <taxon>Viridiplantae</taxon>
        <taxon>Streptophyta</taxon>
        <taxon>Embryophyta</taxon>
        <taxon>Tracheophyta</taxon>
        <taxon>Spermatophyta</taxon>
        <taxon>Magnoliopsida</taxon>
        <taxon>eudicotyledons</taxon>
        <taxon>Gunneridae</taxon>
        <taxon>Pentapetalae</taxon>
        <taxon>asterids</taxon>
        <taxon>campanulids</taxon>
        <taxon>Apiales</taxon>
        <taxon>Apiaceae</taxon>
        <taxon>Apioideae</taxon>
        <taxon>Scandiceae</taxon>
        <taxon>Daucinae</taxon>
        <taxon>Daucus</taxon>
        <taxon>Daucus sect. Daucus</taxon>
    </lineage>
</organism>
<keyword evidence="2 4" id="KW-0863">Zinc-finger</keyword>
<sequence>MTSKIHSKPADNNNLPSITLAFTDVEEGEDVSSLGFEKGSCRKKESVFLNAAYGNVVPPRCQVESCCVDLSDEKYYRRHKVCQLHAKALVVGLAGKQQRFCQQCSRFHELTEFDNAKRSCRRRLAGHNERRRKCSSESHKEGSNSQLKDGHRQADERGSALLEKPSSEKYLRIC</sequence>
<dbReference type="GO" id="GO:0008270">
    <property type="term" value="F:zinc ion binding"/>
    <property type="evidence" value="ECO:0007669"/>
    <property type="project" value="UniProtKB-KW"/>
</dbReference>
<dbReference type="Gene3D" id="4.10.1100.10">
    <property type="entry name" value="Transcription factor, SBP-box domain"/>
    <property type="match status" value="1"/>
</dbReference>
<reference evidence="7" key="1">
    <citation type="journal article" date="2016" name="Nat. Genet.">
        <title>A high-quality carrot genome assembly provides new insights into carotenoid accumulation and asterid genome evolution.</title>
        <authorList>
            <person name="Iorizzo M."/>
            <person name="Ellison S."/>
            <person name="Senalik D."/>
            <person name="Zeng P."/>
            <person name="Satapoomin P."/>
            <person name="Huang J."/>
            <person name="Bowman M."/>
            <person name="Iovene M."/>
            <person name="Sanseverino W."/>
            <person name="Cavagnaro P."/>
            <person name="Yildiz M."/>
            <person name="Macko-Podgorni A."/>
            <person name="Moranska E."/>
            <person name="Grzebelus E."/>
            <person name="Grzebelus D."/>
            <person name="Ashrafi H."/>
            <person name="Zheng Z."/>
            <person name="Cheng S."/>
            <person name="Spooner D."/>
            <person name="Van Deynze A."/>
            <person name="Simon P."/>
        </authorList>
    </citation>
    <scope>NUCLEOTIDE SEQUENCE [LARGE SCALE GENOMIC DNA]</scope>
    <source>
        <tissue evidence="7">Leaf</tissue>
    </source>
</reference>
<evidence type="ECO:0000256" key="1">
    <source>
        <dbReference type="ARBA" id="ARBA00022723"/>
    </source>
</evidence>
<accession>A0A161ZUL4</accession>
<dbReference type="EMBL" id="LNRQ01000006">
    <property type="protein sequence ID" value="KZM91642.1"/>
    <property type="molecule type" value="Genomic_DNA"/>
</dbReference>
<evidence type="ECO:0000313" key="8">
    <source>
        <dbReference type="EMBL" id="WOH05916.1"/>
    </source>
</evidence>
<dbReference type="GO" id="GO:0003677">
    <property type="term" value="F:DNA binding"/>
    <property type="evidence" value="ECO:0007669"/>
    <property type="project" value="InterPro"/>
</dbReference>
<feature type="compositionally biased region" description="Basic and acidic residues" evidence="5">
    <location>
        <begin position="134"/>
        <end position="158"/>
    </location>
</feature>
<feature type="compositionally biased region" description="Basic and acidic residues" evidence="5">
    <location>
        <begin position="165"/>
        <end position="174"/>
    </location>
</feature>
<dbReference type="InterPro" id="IPR044817">
    <property type="entry name" value="SBP-like"/>
</dbReference>
<dbReference type="InterPro" id="IPR004333">
    <property type="entry name" value="SBP_dom"/>
</dbReference>
<dbReference type="PROSITE" id="PS51141">
    <property type="entry name" value="ZF_SBP"/>
    <property type="match status" value="1"/>
</dbReference>
<keyword evidence="9" id="KW-1185">Reference proteome</keyword>
<dbReference type="Proteomes" id="UP000077755">
    <property type="component" value="Chromosome 6"/>
</dbReference>
<evidence type="ECO:0000256" key="3">
    <source>
        <dbReference type="ARBA" id="ARBA00022833"/>
    </source>
</evidence>